<name>A0ACB0ZQH5_MELEN</name>
<protein>
    <submittedName>
        <fullName evidence="1">Uncharacterized protein</fullName>
    </submittedName>
</protein>
<dbReference type="EMBL" id="CAVMJV010000044">
    <property type="protein sequence ID" value="CAK5081364.1"/>
    <property type="molecule type" value="Genomic_DNA"/>
</dbReference>
<accession>A0ACB0ZQH5</accession>
<sequence>MDLSLNLNGFGDKPLIQIADLKEGGKYSKEEVEGRNKLATLYRLVDLFHWSQAIYNHISLRLPGEGKHEILINPFGLLYREITASSLVKITTDGRINQAGYILHTAIHEAFPEIKCVLHVHTSIGAAVASMESMVIGPVGYITFTGMLSVEEEKAEIAKELTGKKVIFLRNHGFACCGTTVEEALHLAYHTLNACKAQISALSGGLKNIILPGKEEINKTYELAKHGANGMNRVAADKNGDKMVHTLERIGDIEWGVGELEWEAWMRQLDGAGYKTGHKYKIPQLMEVINKVGK</sequence>
<comment type="caution">
    <text evidence="1">The sequence shown here is derived from an EMBL/GenBank/DDBJ whole genome shotgun (WGS) entry which is preliminary data.</text>
</comment>
<gene>
    <name evidence="1" type="ORF">MENTE1834_LOCUS28593</name>
</gene>
<evidence type="ECO:0000313" key="1">
    <source>
        <dbReference type="EMBL" id="CAK5081364.1"/>
    </source>
</evidence>
<proteinExistence type="predicted"/>
<reference evidence="1" key="1">
    <citation type="submission" date="2023-11" db="EMBL/GenBank/DDBJ databases">
        <authorList>
            <person name="Poullet M."/>
        </authorList>
    </citation>
    <scope>NUCLEOTIDE SEQUENCE</scope>
    <source>
        <strain evidence="1">E1834</strain>
    </source>
</reference>
<keyword evidence="2" id="KW-1185">Reference proteome</keyword>
<dbReference type="Proteomes" id="UP001497535">
    <property type="component" value="Unassembled WGS sequence"/>
</dbReference>
<evidence type="ECO:0000313" key="2">
    <source>
        <dbReference type="Proteomes" id="UP001497535"/>
    </source>
</evidence>
<organism evidence="1 2">
    <name type="scientific">Meloidogyne enterolobii</name>
    <name type="common">Root-knot nematode worm</name>
    <name type="synonym">Meloidogyne mayaguensis</name>
    <dbReference type="NCBI Taxonomy" id="390850"/>
    <lineage>
        <taxon>Eukaryota</taxon>
        <taxon>Metazoa</taxon>
        <taxon>Ecdysozoa</taxon>
        <taxon>Nematoda</taxon>
        <taxon>Chromadorea</taxon>
        <taxon>Rhabditida</taxon>
        <taxon>Tylenchina</taxon>
        <taxon>Tylenchomorpha</taxon>
        <taxon>Tylenchoidea</taxon>
        <taxon>Meloidogynidae</taxon>
        <taxon>Meloidogyninae</taxon>
        <taxon>Meloidogyne</taxon>
    </lineage>
</organism>